<dbReference type="PANTHER" id="PTHR32176:SF45">
    <property type="entry name" value="PATATIN"/>
    <property type="match status" value="1"/>
</dbReference>
<evidence type="ECO:0000256" key="1">
    <source>
        <dbReference type="SAM" id="MobiDB-lite"/>
    </source>
</evidence>
<feature type="compositionally biased region" description="Low complexity" evidence="1">
    <location>
        <begin position="107"/>
        <end position="133"/>
    </location>
</feature>
<evidence type="ECO:0000313" key="2">
    <source>
        <dbReference type="EMBL" id="BAH95731.1"/>
    </source>
</evidence>
<dbReference type="KEGG" id="dosa:Os12g0552200"/>
<dbReference type="PANTHER" id="PTHR32176">
    <property type="entry name" value="XYLOSE ISOMERASE"/>
    <property type="match status" value="1"/>
</dbReference>
<accession>C7JA29</accession>
<reference evidence="2 3" key="1">
    <citation type="journal article" date="2005" name="Nature">
        <title>The map-based sequence of the rice genome.</title>
        <authorList>
            <consortium name="International rice genome sequencing project (IRGSP)"/>
            <person name="Matsumoto T."/>
            <person name="Wu J."/>
            <person name="Kanamori H."/>
            <person name="Katayose Y."/>
            <person name="Fujisawa M."/>
            <person name="Namiki N."/>
            <person name="Mizuno H."/>
            <person name="Yamamoto K."/>
            <person name="Antonio B.A."/>
            <person name="Baba T."/>
            <person name="Sakata K."/>
            <person name="Nagamura Y."/>
            <person name="Aoki H."/>
            <person name="Arikawa K."/>
            <person name="Arita K."/>
            <person name="Bito T."/>
            <person name="Chiden Y."/>
            <person name="Fujitsuka N."/>
            <person name="Fukunaka R."/>
            <person name="Hamada M."/>
            <person name="Harada C."/>
            <person name="Hayashi A."/>
            <person name="Hijishita S."/>
            <person name="Honda M."/>
            <person name="Hosokawa S."/>
            <person name="Ichikawa Y."/>
            <person name="Idonuma A."/>
            <person name="Iijima M."/>
            <person name="Ikeda M."/>
            <person name="Ikeno M."/>
            <person name="Ito K."/>
            <person name="Ito S."/>
            <person name="Ito T."/>
            <person name="Ito Y."/>
            <person name="Ito Y."/>
            <person name="Iwabuchi A."/>
            <person name="Kamiya K."/>
            <person name="Karasawa W."/>
            <person name="Kurita K."/>
            <person name="Katagiri S."/>
            <person name="Kikuta A."/>
            <person name="Kobayashi H."/>
            <person name="Kobayashi N."/>
            <person name="Machita K."/>
            <person name="Maehara T."/>
            <person name="Masukawa M."/>
            <person name="Mizubayashi T."/>
            <person name="Mukai Y."/>
            <person name="Nagasaki H."/>
            <person name="Nagata Y."/>
            <person name="Naito S."/>
            <person name="Nakashima M."/>
            <person name="Nakama Y."/>
            <person name="Nakamichi Y."/>
            <person name="Nakamura M."/>
            <person name="Meguro A."/>
            <person name="Negishi M."/>
            <person name="Ohta I."/>
            <person name="Ohta T."/>
            <person name="Okamoto M."/>
            <person name="Ono N."/>
            <person name="Saji S."/>
            <person name="Sakaguchi M."/>
            <person name="Sakai K."/>
            <person name="Shibata M."/>
            <person name="Shimokawa T."/>
            <person name="Song J."/>
            <person name="Takazaki Y."/>
            <person name="Terasawa K."/>
            <person name="Tsugane M."/>
            <person name="Tsuji K."/>
            <person name="Ueda S."/>
            <person name="Waki K."/>
            <person name="Yamagata H."/>
            <person name="Yamamoto M."/>
            <person name="Yamamoto S."/>
            <person name="Yamane H."/>
            <person name="Yoshiki S."/>
            <person name="Yoshihara R."/>
            <person name="Yukawa K."/>
            <person name="Zhong H."/>
            <person name="Yano M."/>
            <person name="Yuan Q."/>
            <person name="Ouyang S."/>
            <person name="Liu J."/>
            <person name="Jones K.M."/>
            <person name="Gansberger K."/>
            <person name="Moffat K."/>
            <person name="Hill J."/>
            <person name="Bera J."/>
            <person name="Fadrosh D."/>
            <person name="Jin S."/>
            <person name="Johri S."/>
            <person name="Kim M."/>
            <person name="Overton L."/>
            <person name="Reardon M."/>
            <person name="Tsitrin T."/>
            <person name="Vuong H."/>
            <person name="Weaver B."/>
            <person name="Ciecko A."/>
            <person name="Tallon L."/>
            <person name="Jackson J."/>
            <person name="Pai G."/>
            <person name="Aken S.V."/>
            <person name="Utterback T."/>
            <person name="Reidmuller S."/>
            <person name="Feldblyum T."/>
            <person name="Hsiao J."/>
            <person name="Zismann V."/>
            <person name="Iobst S."/>
            <person name="de Vazeille A.R."/>
            <person name="Buell C.R."/>
            <person name="Ying K."/>
            <person name="Li Y."/>
            <person name="Lu T."/>
            <person name="Huang Y."/>
            <person name="Zhao Q."/>
            <person name="Feng Q."/>
            <person name="Zhang L."/>
            <person name="Zhu J."/>
            <person name="Weng Q."/>
            <person name="Mu J."/>
            <person name="Lu Y."/>
            <person name="Fan D."/>
            <person name="Liu Y."/>
            <person name="Guan J."/>
            <person name="Zhang Y."/>
            <person name="Yu S."/>
            <person name="Liu X."/>
            <person name="Zhang Y."/>
            <person name="Hong G."/>
            <person name="Han B."/>
            <person name="Choisne N."/>
            <person name="Demange N."/>
            <person name="Orjeda G."/>
            <person name="Samain S."/>
            <person name="Cattolico L."/>
            <person name="Pelletier E."/>
            <person name="Couloux A."/>
            <person name="Segurens B."/>
            <person name="Wincker P."/>
            <person name="D'Hont A."/>
            <person name="Scarpelli C."/>
            <person name="Weissenbach J."/>
            <person name="Salanoubat M."/>
            <person name="Quetier F."/>
            <person name="Yu Y."/>
            <person name="Kim H.R."/>
            <person name="Rambo T."/>
            <person name="Currie J."/>
            <person name="Collura K."/>
            <person name="Luo M."/>
            <person name="Yang T."/>
            <person name="Ammiraju J.S.S."/>
            <person name="Engler F."/>
            <person name="Soderlund C."/>
            <person name="Wing R.A."/>
            <person name="Palmer L.E."/>
            <person name="de la Bastide M."/>
            <person name="Spiegel L."/>
            <person name="Nascimento L."/>
            <person name="Zutavern T."/>
            <person name="O'Shaughnessy A."/>
            <person name="Dike S."/>
            <person name="Dedhia N."/>
            <person name="Preston R."/>
            <person name="Balija V."/>
            <person name="McCombie W.R."/>
            <person name="Chow T."/>
            <person name="Chen H."/>
            <person name="Chung M."/>
            <person name="Chen C."/>
            <person name="Shaw J."/>
            <person name="Wu H."/>
            <person name="Hsiao K."/>
            <person name="Chao Y."/>
            <person name="Chu M."/>
            <person name="Cheng C."/>
            <person name="Hour A."/>
            <person name="Lee P."/>
            <person name="Lin S."/>
            <person name="Lin Y."/>
            <person name="Liou J."/>
            <person name="Liu S."/>
            <person name="Hsing Y."/>
            <person name="Raghuvanshi S."/>
            <person name="Mohanty A."/>
            <person name="Bharti A.K."/>
            <person name="Gaur A."/>
            <person name="Gupta V."/>
            <person name="Kumar D."/>
            <person name="Ravi V."/>
            <person name="Vij S."/>
            <person name="Kapur A."/>
            <person name="Khurana P."/>
            <person name="Khurana P."/>
            <person name="Khurana J.P."/>
            <person name="Tyagi A.K."/>
            <person name="Gaikwad K."/>
            <person name="Singh A."/>
            <person name="Dalal V."/>
            <person name="Srivastava S."/>
            <person name="Dixit A."/>
            <person name="Pal A.K."/>
            <person name="Ghazi I.A."/>
            <person name="Yadav M."/>
            <person name="Pandit A."/>
            <person name="Bhargava A."/>
            <person name="Sureshbabu K."/>
            <person name="Batra K."/>
            <person name="Sharma T.R."/>
            <person name="Mohapatra T."/>
            <person name="Singh N.K."/>
            <person name="Messing J."/>
            <person name="Nelson A.B."/>
            <person name="Fuks G."/>
            <person name="Kavchok S."/>
            <person name="Keizer G."/>
            <person name="Linton E."/>
            <person name="Llaca V."/>
            <person name="Song R."/>
            <person name="Tanyolac B."/>
            <person name="Young S."/>
            <person name="Ho-Il K."/>
            <person name="Hahn J.H."/>
            <person name="Sangsakoo G."/>
            <person name="Vanavichit A."/>
            <person name="de Mattos Luiz.A.T."/>
            <person name="Zimmer P.D."/>
            <person name="Malone G."/>
            <person name="Dellagostin O."/>
            <person name="de Oliveira A.C."/>
            <person name="Bevan M."/>
            <person name="Bancroft I."/>
            <person name="Minx P."/>
            <person name="Cordum H."/>
            <person name="Wilson R."/>
            <person name="Cheng Z."/>
            <person name="Jin W."/>
            <person name="Jiang J."/>
            <person name="Leong S.A."/>
            <person name="Iwama H."/>
            <person name="Gojobori T."/>
            <person name="Itoh T."/>
            <person name="Niimura Y."/>
            <person name="Fujii Y."/>
            <person name="Habara T."/>
            <person name="Sakai H."/>
            <person name="Sato Y."/>
            <person name="Wilson G."/>
            <person name="Kumar K."/>
            <person name="McCouch S."/>
            <person name="Juretic N."/>
            <person name="Hoen D."/>
            <person name="Wright S."/>
            <person name="Bruskiewich R."/>
            <person name="Bureau T."/>
            <person name="Miyao A."/>
            <person name="Hirochika H."/>
            <person name="Nishikawa T."/>
            <person name="Kadowaki K."/>
            <person name="Sugiura M."/>
            <person name="Burr B."/>
            <person name="Sasaki T."/>
        </authorList>
    </citation>
    <scope>NUCLEOTIDE SEQUENCE [LARGE SCALE GENOMIC DNA]</scope>
    <source>
        <strain evidence="3">cv. Nipponbare</strain>
    </source>
</reference>
<evidence type="ECO:0000313" key="3">
    <source>
        <dbReference type="Proteomes" id="UP000000763"/>
    </source>
</evidence>
<dbReference type="Proteomes" id="UP000000763">
    <property type="component" value="Chromosome 12"/>
</dbReference>
<dbReference type="AlphaFoldDB" id="C7JA29"/>
<feature type="region of interest" description="Disordered" evidence="1">
    <location>
        <begin position="80"/>
        <end position="193"/>
    </location>
</feature>
<feature type="compositionally biased region" description="Gly residues" evidence="1">
    <location>
        <begin position="97"/>
        <end position="106"/>
    </location>
</feature>
<sequence length="193" mass="19698">MMLSFTSARLLPRCRRLYSACGAGAAACGVVGERVTVLTIDGGGIRGVIPGTVLAFLEGELQRLDGPGARLADYFDAGSSPAGSSPRCWPRPAKGRTGTGGGGGGRCSPPRTLPRSTSSTAHASSRSGGARSPPRSPPRGGPSMMAGISVAWSGGCSARRRWATRSPMSSSPPSTSACSSPSSSPHTRRRTRL</sequence>
<organism evidence="2 3">
    <name type="scientific">Oryza sativa subsp. japonica</name>
    <name type="common">Rice</name>
    <dbReference type="NCBI Taxonomy" id="39947"/>
    <lineage>
        <taxon>Eukaryota</taxon>
        <taxon>Viridiplantae</taxon>
        <taxon>Streptophyta</taxon>
        <taxon>Embryophyta</taxon>
        <taxon>Tracheophyta</taxon>
        <taxon>Spermatophyta</taxon>
        <taxon>Magnoliopsida</taxon>
        <taxon>Liliopsida</taxon>
        <taxon>Poales</taxon>
        <taxon>Poaceae</taxon>
        <taxon>BOP clade</taxon>
        <taxon>Oryzoideae</taxon>
        <taxon>Oryzeae</taxon>
        <taxon>Oryzinae</taxon>
        <taxon>Oryza</taxon>
        <taxon>Oryza sativa</taxon>
    </lineage>
</organism>
<protein>
    <submittedName>
        <fullName evidence="2">Os12g0552200 protein</fullName>
    </submittedName>
</protein>
<dbReference type="Gene3D" id="3.40.1090.10">
    <property type="entry name" value="Cytosolic phospholipase A2 catalytic domain"/>
    <property type="match status" value="1"/>
</dbReference>
<proteinExistence type="predicted"/>
<name>C7JA29_ORYSJ</name>
<dbReference type="EMBL" id="AP008218">
    <property type="protein sequence ID" value="BAH95731.1"/>
    <property type="molecule type" value="Genomic_DNA"/>
</dbReference>
<dbReference type="InterPro" id="IPR016035">
    <property type="entry name" value="Acyl_Trfase/lysoPLipase"/>
</dbReference>
<gene>
    <name evidence="2" type="ordered locus">Os12g0552200</name>
</gene>
<reference evidence="3" key="2">
    <citation type="journal article" date="2008" name="Nucleic Acids Res.">
        <title>The rice annotation project database (RAP-DB): 2008 update.</title>
        <authorList>
            <consortium name="The rice annotation project (RAP)"/>
        </authorList>
    </citation>
    <scope>GENOME REANNOTATION</scope>
    <source>
        <strain evidence="3">cv. Nipponbare</strain>
    </source>
</reference>
<dbReference type="SUPFAM" id="SSF52151">
    <property type="entry name" value="FabD/lysophospholipase-like"/>
    <property type="match status" value="1"/>
</dbReference>
<feature type="compositionally biased region" description="Low complexity" evidence="1">
    <location>
        <begin position="164"/>
        <end position="185"/>
    </location>
</feature>